<sequence length="34" mass="3987">MDRQRESGWYSNFNLLEKLVESAKVNAAFLILKD</sequence>
<dbReference type="Proteomes" id="UP000187203">
    <property type="component" value="Unassembled WGS sequence"/>
</dbReference>
<gene>
    <name evidence="1" type="ORF">COLO4_16361</name>
</gene>
<proteinExistence type="predicted"/>
<accession>A0A1R3JHT6</accession>
<organism evidence="1 2">
    <name type="scientific">Corchorus olitorius</name>
    <dbReference type="NCBI Taxonomy" id="93759"/>
    <lineage>
        <taxon>Eukaryota</taxon>
        <taxon>Viridiplantae</taxon>
        <taxon>Streptophyta</taxon>
        <taxon>Embryophyta</taxon>
        <taxon>Tracheophyta</taxon>
        <taxon>Spermatophyta</taxon>
        <taxon>Magnoliopsida</taxon>
        <taxon>eudicotyledons</taxon>
        <taxon>Gunneridae</taxon>
        <taxon>Pentapetalae</taxon>
        <taxon>rosids</taxon>
        <taxon>malvids</taxon>
        <taxon>Malvales</taxon>
        <taxon>Malvaceae</taxon>
        <taxon>Grewioideae</taxon>
        <taxon>Apeibeae</taxon>
        <taxon>Corchorus</taxon>
    </lineage>
</organism>
<name>A0A1R3JHT6_9ROSI</name>
<dbReference type="AlphaFoldDB" id="A0A1R3JHT6"/>
<keyword evidence="2" id="KW-1185">Reference proteome</keyword>
<evidence type="ECO:0000313" key="2">
    <source>
        <dbReference type="Proteomes" id="UP000187203"/>
    </source>
</evidence>
<dbReference type="EMBL" id="AWUE01016064">
    <property type="protein sequence ID" value="OMO94391.1"/>
    <property type="molecule type" value="Genomic_DNA"/>
</dbReference>
<evidence type="ECO:0000313" key="1">
    <source>
        <dbReference type="EMBL" id="OMO94391.1"/>
    </source>
</evidence>
<protein>
    <submittedName>
        <fullName evidence="1">Uncharacterized protein</fullName>
    </submittedName>
</protein>
<comment type="caution">
    <text evidence="1">The sequence shown here is derived from an EMBL/GenBank/DDBJ whole genome shotgun (WGS) entry which is preliminary data.</text>
</comment>
<reference evidence="2" key="1">
    <citation type="submission" date="2013-09" db="EMBL/GenBank/DDBJ databases">
        <title>Corchorus olitorius genome sequencing.</title>
        <authorList>
            <person name="Alam M."/>
            <person name="Haque M.S."/>
            <person name="Islam M.S."/>
            <person name="Emdad E.M."/>
            <person name="Islam M.M."/>
            <person name="Ahmed B."/>
            <person name="Halim A."/>
            <person name="Hossen Q.M.M."/>
            <person name="Hossain M.Z."/>
            <person name="Ahmed R."/>
            <person name="Khan M.M."/>
            <person name="Islam R."/>
            <person name="Rashid M.M."/>
            <person name="Khan S.A."/>
            <person name="Rahman M.S."/>
            <person name="Alam M."/>
            <person name="Yahiya A.S."/>
            <person name="Khan M.S."/>
            <person name="Azam M.S."/>
            <person name="Haque T."/>
            <person name="Lashkar M.Z.H."/>
            <person name="Akhand A.I."/>
            <person name="Morshed G."/>
            <person name="Roy S."/>
            <person name="Uddin K.S."/>
            <person name="Rabeya T."/>
            <person name="Hossain A.S."/>
            <person name="Chowdhury A."/>
            <person name="Snigdha A.R."/>
            <person name="Mortoza M.S."/>
            <person name="Matin S.A."/>
            <person name="Hoque S.M.E."/>
            <person name="Islam M.K."/>
            <person name="Roy D.K."/>
            <person name="Haider R."/>
            <person name="Moosa M.M."/>
            <person name="Elias S.M."/>
            <person name="Hasan A.M."/>
            <person name="Jahan S."/>
            <person name="Shafiuddin M."/>
            <person name="Mahmood N."/>
            <person name="Shommy N.S."/>
        </authorList>
    </citation>
    <scope>NUCLEOTIDE SEQUENCE [LARGE SCALE GENOMIC DNA]</scope>
    <source>
        <strain evidence="2">cv. O-4</strain>
    </source>
</reference>